<comment type="caution">
    <text evidence="3">The sequence shown here is derived from an EMBL/GenBank/DDBJ whole genome shotgun (WGS) entry which is preliminary data.</text>
</comment>
<gene>
    <name evidence="3" type="ORF">LCGC14_0099340</name>
</gene>
<name>A0A0F9VSV3_9ZZZZ</name>
<dbReference type="EMBL" id="LAZR01000028">
    <property type="protein sequence ID" value="KKO03013.1"/>
    <property type="molecule type" value="Genomic_DNA"/>
</dbReference>
<dbReference type="Pfam" id="PF00970">
    <property type="entry name" value="FAD_binding_6"/>
    <property type="match status" value="1"/>
</dbReference>
<dbReference type="Gene3D" id="3.10.20.30">
    <property type="match status" value="1"/>
</dbReference>
<dbReference type="PRINTS" id="PR00410">
    <property type="entry name" value="PHEHYDRXLASE"/>
</dbReference>
<dbReference type="Gene3D" id="2.40.30.10">
    <property type="entry name" value="Translation factors"/>
    <property type="match status" value="1"/>
</dbReference>
<reference evidence="3" key="1">
    <citation type="journal article" date="2015" name="Nature">
        <title>Complex archaea that bridge the gap between prokaryotes and eukaryotes.</title>
        <authorList>
            <person name="Spang A."/>
            <person name="Saw J.H."/>
            <person name="Jorgensen S.L."/>
            <person name="Zaremba-Niedzwiedzka K."/>
            <person name="Martijn J."/>
            <person name="Lind A.E."/>
            <person name="van Eijk R."/>
            <person name="Schleper C."/>
            <person name="Guy L."/>
            <person name="Ettema T.J."/>
        </authorList>
    </citation>
    <scope>NUCLEOTIDE SEQUENCE</scope>
</reference>
<dbReference type="InterPro" id="IPR050415">
    <property type="entry name" value="MRET"/>
</dbReference>
<dbReference type="SUPFAM" id="SSF52343">
    <property type="entry name" value="Ferredoxin reductase-like, C-terminal NADP-linked domain"/>
    <property type="match status" value="1"/>
</dbReference>
<dbReference type="GO" id="GO:0051536">
    <property type="term" value="F:iron-sulfur cluster binding"/>
    <property type="evidence" value="ECO:0007669"/>
    <property type="project" value="InterPro"/>
</dbReference>
<dbReference type="AlphaFoldDB" id="A0A0F9VSV3"/>
<feature type="domain" description="FAD-binding FR-type" evidence="2">
    <location>
        <begin position="89"/>
        <end position="185"/>
    </location>
</feature>
<evidence type="ECO:0008006" key="4">
    <source>
        <dbReference type="Google" id="ProtNLM"/>
    </source>
</evidence>
<dbReference type="CDD" id="cd00207">
    <property type="entry name" value="fer2"/>
    <property type="match status" value="1"/>
</dbReference>
<organism evidence="3">
    <name type="scientific">marine sediment metagenome</name>
    <dbReference type="NCBI Taxonomy" id="412755"/>
    <lineage>
        <taxon>unclassified sequences</taxon>
        <taxon>metagenomes</taxon>
        <taxon>ecological metagenomes</taxon>
    </lineage>
</organism>
<dbReference type="PROSITE" id="PS51085">
    <property type="entry name" value="2FE2S_FER_2"/>
    <property type="match status" value="1"/>
</dbReference>
<sequence>MPELTVQGHHLQVDQGDNLLSALQVANLPINWSCRAGQCHSCLVQAPKQPIPAAAQQGLSPEQQADGWLLACQCAVESDMQLTLHDPANDGLPALIETMEKLPGDVLLLRLRPQRPLRYRAGQHLMIWLSPQLGRSYSLASLPGEALLEFHIQLREGGLFSSQLLHGRPGQTLYLGAASGHLAYDPAWHDRPLLLLASGTGLAPLQALARDALQNEHSATITLWHWSSHAQGCYLQERLNALVETEQQLQLHLRARSELATDLRALRIRSRSTLALVCGSASFVEQLRRPLFMAGLAGPQIIDEAFLPRR</sequence>
<dbReference type="SUPFAM" id="SSF63380">
    <property type="entry name" value="Riboflavin synthase domain-like"/>
    <property type="match status" value="1"/>
</dbReference>
<dbReference type="InterPro" id="IPR001041">
    <property type="entry name" value="2Fe-2S_ferredoxin-type"/>
</dbReference>
<feature type="domain" description="2Fe-2S ferredoxin-type" evidence="1">
    <location>
        <begin position="2"/>
        <end position="88"/>
    </location>
</feature>
<dbReference type="Gene3D" id="3.40.50.80">
    <property type="entry name" value="Nucleotide-binding domain of ferredoxin-NADP reductase (FNR) module"/>
    <property type="match status" value="1"/>
</dbReference>
<proteinExistence type="predicted"/>
<dbReference type="Pfam" id="PF00111">
    <property type="entry name" value="Fer2"/>
    <property type="match status" value="1"/>
</dbReference>
<dbReference type="PROSITE" id="PS51384">
    <property type="entry name" value="FAD_FR"/>
    <property type="match status" value="1"/>
</dbReference>
<dbReference type="SUPFAM" id="SSF54292">
    <property type="entry name" value="2Fe-2S ferredoxin-like"/>
    <property type="match status" value="1"/>
</dbReference>
<dbReference type="GO" id="GO:0016491">
    <property type="term" value="F:oxidoreductase activity"/>
    <property type="evidence" value="ECO:0007669"/>
    <property type="project" value="InterPro"/>
</dbReference>
<evidence type="ECO:0000313" key="3">
    <source>
        <dbReference type="EMBL" id="KKO03013.1"/>
    </source>
</evidence>
<dbReference type="InterPro" id="IPR017927">
    <property type="entry name" value="FAD-bd_FR_type"/>
</dbReference>
<protein>
    <recommendedName>
        <fullName evidence="4">2Fe-2S ferredoxin-type domain-containing protein</fullName>
    </recommendedName>
</protein>
<dbReference type="InterPro" id="IPR017938">
    <property type="entry name" value="Riboflavin_synthase-like_b-brl"/>
</dbReference>
<dbReference type="InterPro" id="IPR039261">
    <property type="entry name" value="FNR_nucleotide-bd"/>
</dbReference>
<evidence type="ECO:0000259" key="1">
    <source>
        <dbReference type="PROSITE" id="PS51085"/>
    </source>
</evidence>
<dbReference type="PANTHER" id="PTHR47354">
    <property type="entry name" value="NADH OXIDOREDUCTASE HCR"/>
    <property type="match status" value="1"/>
</dbReference>
<dbReference type="InterPro" id="IPR001709">
    <property type="entry name" value="Flavoprot_Pyr_Nucl_cyt_Rdtase"/>
</dbReference>
<dbReference type="PRINTS" id="PR00371">
    <property type="entry name" value="FPNCR"/>
</dbReference>
<dbReference type="InterPro" id="IPR012675">
    <property type="entry name" value="Beta-grasp_dom_sf"/>
</dbReference>
<dbReference type="InterPro" id="IPR008333">
    <property type="entry name" value="Cbr1-like_FAD-bd_dom"/>
</dbReference>
<accession>A0A0F9VSV3</accession>
<dbReference type="InterPro" id="IPR036010">
    <property type="entry name" value="2Fe-2S_ferredoxin-like_sf"/>
</dbReference>
<dbReference type="PANTHER" id="PTHR47354:SF3">
    <property type="entry name" value="OXIDOREDUCTASE-RELATED"/>
    <property type="match status" value="1"/>
</dbReference>
<evidence type="ECO:0000259" key="2">
    <source>
        <dbReference type="PROSITE" id="PS51384"/>
    </source>
</evidence>